<evidence type="ECO:0000313" key="6">
    <source>
        <dbReference type="Ensembl" id="ENSXCOP00000023943.1"/>
    </source>
</evidence>
<evidence type="ECO:0000256" key="3">
    <source>
        <dbReference type="ARBA" id="ARBA00022840"/>
    </source>
</evidence>
<dbReference type="GO" id="GO:0005524">
    <property type="term" value="F:ATP binding"/>
    <property type="evidence" value="ECO:0007669"/>
    <property type="project" value="UniProtKB-UniRule"/>
</dbReference>
<proteinExistence type="inferred from homology"/>
<reference evidence="6" key="2">
    <citation type="submission" date="2025-09" db="UniProtKB">
        <authorList>
            <consortium name="Ensembl"/>
        </authorList>
    </citation>
    <scope>IDENTIFICATION</scope>
</reference>
<comment type="similarity">
    <text evidence="4">Belongs to the DEAD box helicase family.</text>
</comment>
<name>A0A3B5MI06_9TELE</name>
<dbReference type="AlphaFoldDB" id="A0A3B5MI06"/>
<dbReference type="InterPro" id="IPR011545">
    <property type="entry name" value="DEAD/DEAH_box_helicase_dom"/>
</dbReference>
<dbReference type="Pfam" id="PF00270">
    <property type="entry name" value="DEAD"/>
    <property type="match status" value="1"/>
</dbReference>
<dbReference type="PROSITE" id="PS51192">
    <property type="entry name" value="HELICASE_ATP_BIND_1"/>
    <property type="match status" value="1"/>
</dbReference>
<dbReference type="Ensembl" id="ENSXCOT00000024228.1">
    <property type="protein sequence ID" value="ENSXCOP00000023943.1"/>
    <property type="gene ID" value="ENSXCOG00000017879.1"/>
</dbReference>
<keyword evidence="2 4" id="KW-0378">Hydrolase</keyword>
<keyword evidence="7" id="KW-1185">Reference proteome</keyword>
<dbReference type="STRING" id="32473.ENSXCOP00000023943"/>
<dbReference type="EC" id="3.6.4.13" evidence="4"/>
<sequence>MAGFFSGKIGFSQLYKELTQFYQILIFSDAGLNTPTPIQMQAIPLMMHARELLACAPTGSGKTLAFSLPLLAHLQRPANLGFRALVISPTRELANLRRNLPVGAPFAQPLASS</sequence>
<organism evidence="6 7">
    <name type="scientific">Xiphophorus couchianus</name>
    <name type="common">Monterrey platyfish</name>
    <dbReference type="NCBI Taxonomy" id="32473"/>
    <lineage>
        <taxon>Eukaryota</taxon>
        <taxon>Metazoa</taxon>
        <taxon>Chordata</taxon>
        <taxon>Craniata</taxon>
        <taxon>Vertebrata</taxon>
        <taxon>Euteleostomi</taxon>
        <taxon>Actinopterygii</taxon>
        <taxon>Neopterygii</taxon>
        <taxon>Teleostei</taxon>
        <taxon>Neoteleostei</taxon>
        <taxon>Acanthomorphata</taxon>
        <taxon>Ovalentaria</taxon>
        <taxon>Atherinomorphae</taxon>
        <taxon>Cyprinodontiformes</taxon>
        <taxon>Poeciliidae</taxon>
        <taxon>Poeciliinae</taxon>
        <taxon>Xiphophorus</taxon>
    </lineage>
</organism>
<dbReference type="PANTHER" id="PTHR24031">
    <property type="entry name" value="RNA HELICASE"/>
    <property type="match status" value="1"/>
</dbReference>
<evidence type="ECO:0000259" key="5">
    <source>
        <dbReference type="PROSITE" id="PS51192"/>
    </source>
</evidence>
<dbReference type="Gene3D" id="3.40.50.300">
    <property type="entry name" value="P-loop containing nucleotide triphosphate hydrolases"/>
    <property type="match status" value="1"/>
</dbReference>
<comment type="catalytic activity">
    <reaction evidence="4">
        <text>ATP + H2O = ADP + phosphate + H(+)</text>
        <dbReference type="Rhea" id="RHEA:13065"/>
        <dbReference type="ChEBI" id="CHEBI:15377"/>
        <dbReference type="ChEBI" id="CHEBI:15378"/>
        <dbReference type="ChEBI" id="CHEBI:30616"/>
        <dbReference type="ChEBI" id="CHEBI:43474"/>
        <dbReference type="ChEBI" id="CHEBI:456216"/>
        <dbReference type="EC" id="3.6.4.13"/>
    </reaction>
</comment>
<keyword evidence="1 4" id="KW-0547">Nucleotide-binding</keyword>
<comment type="domain">
    <text evidence="4">The Q motif is unique to and characteristic of the DEAD box family of RNA helicases and controls ATP binding and hydrolysis.</text>
</comment>
<feature type="domain" description="Helicase ATP-binding" evidence="5">
    <location>
        <begin position="43"/>
        <end position="95"/>
    </location>
</feature>
<keyword evidence="4" id="KW-0694">RNA-binding</keyword>
<keyword evidence="4" id="KW-0347">Helicase</keyword>
<dbReference type="GO" id="GO:0003723">
    <property type="term" value="F:RNA binding"/>
    <property type="evidence" value="ECO:0007669"/>
    <property type="project" value="UniProtKB-UniRule"/>
</dbReference>
<dbReference type="Proteomes" id="UP000261380">
    <property type="component" value="Unplaced"/>
</dbReference>
<reference evidence="6" key="1">
    <citation type="submission" date="2025-08" db="UniProtKB">
        <authorList>
            <consortium name="Ensembl"/>
        </authorList>
    </citation>
    <scope>IDENTIFICATION</scope>
</reference>
<dbReference type="SUPFAM" id="SSF52540">
    <property type="entry name" value="P-loop containing nucleoside triphosphate hydrolases"/>
    <property type="match status" value="1"/>
</dbReference>
<keyword evidence="3 4" id="KW-0067">ATP-binding</keyword>
<evidence type="ECO:0000313" key="7">
    <source>
        <dbReference type="Proteomes" id="UP000261380"/>
    </source>
</evidence>
<protein>
    <recommendedName>
        <fullName evidence="4">ATP-dependent RNA helicase</fullName>
        <ecNumber evidence="4">3.6.4.13</ecNumber>
    </recommendedName>
</protein>
<dbReference type="GeneTree" id="ENSGT00550000074863"/>
<dbReference type="InterPro" id="IPR027417">
    <property type="entry name" value="P-loop_NTPase"/>
</dbReference>
<dbReference type="GO" id="GO:0016787">
    <property type="term" value="F:hydrolase activity"/>
    <property type="evidence" value="ECO:0007669"/>
    <property type="project" value="UniProtKB-KW"/>
</dbReference>
<dbReference type="GO" id="GO:0003724">
    <property type="term" value="F:RNA helicase activity"/>
    <property type="evidence" value="ECO:0007669"/>
    <property type="project" value="UniProtKB-EC"/>
</dbReference>
<evidence type="ECO:0000256" key="4">
    <source>
        <dbReference type="RuleBase" id="RU365068"/>
    </source>
</evidence>
<evidence type="ECO:0000256" key="1">
    <source>
        <dbReference type="ARBA" id="ARBA00022741"/>
    </source>
</evidence>
<accession>A0A3B5MI06</accession>
<evidence type="ECO:0000256" key="2">
    <source>
        <dbReference type="ARBA" id="ARBA00022801"/>
    </source>
</evidence>
<dbReference type="InterPro" id="IPR014001">
    <property type="entry name" value="Helicase_ATP-bd"/>
</dbReference>
<comment type="function">
    <text evidence="4">RNA helicase.</text>
</comment>